<keyword evidence="2" id="KW-0802">TPR repeat</keyword>
<feature type="signal peptide" evidence="3">
    <location>
        <begin position="1"/>
        <end position="19"/>
    </location>
</feature>
<name>A3XMY4_LEEBM</name>
<evidence type="ECO:0000256" key="1">
    <source>
        <dbReference type="ARBA" id="ARBA00022737"/>
    </source>
</evidence>
<organism evidence="4 5">
    <name type="scientific">Leeuwenhoekiella blandensis (strain CECT 7118 / CCUG 51940 / KCTC 22103 / MED217)</name>
    <name type="common">Flavobacterium sp. (strain MED217)</name>
    <dbReference type="NCBI Taxonomy" id="398720"/>
    <lineage>
        <taxon>Bacteria</taxon>
        <taxon>Pseudomonadati</taxon>
        <taxon>Bacteroidota</taxon>
        <taxon>Flavobacteriia</taxon>
        <taxon>Flavobacteriales</taxon>
        <taxon>Flavobacteriaceae</taxon>
        <taxon>Leeuwenhoekiella</taxon>
    </lineage>
</organism>
<reference evidence="4 5" key="1">
    <citation type="journal article" date="2007" name="Nature">
        <title>Light stimulates growth of proteorhodopsin-containing marine Flavobacteria.</title>
        <authorList>
            <person name="Gomez-Consarnau L."/>
            <person name="Gonzalez J.M."/>
            <person name="Coll-Llado M."/>
            <person name="Gourdon P."/>
            <person name="Pascher T."/>
            <person name="Neutze R."/>
            <person name="Pedros-Alio C."/>
            <person name="Pinhassi J."/>
        </authorList>
    </citation>
    <scope>NUCLEOTIDE SEQUENCE [LARGE SCALE GENOMIC DNA]</scope>
    <source>
        <strain evidence="4 5">MED217</strain>
    </source>
</reference>
<dbReference type="OrthoDB" id="919555at2"/>
<dbReference type="RefSeq" id="WP_009779739.1">
    <property type="nucleotide sequence ID" value="NZ_CH672395.1"/>
</dbReference>
<sequence>MKTVYLCLVSALLFISVQAQEMQTGFTYLENGKNAEAQEFFAKILKEYPQNKTARLCYARALGLGGQPKEALALFEEMRNDYPGDLEIELNYAEAFLWNKNFEAAVPVYKKLVAEHPENFGALLGYANTLSNLKRYQEARVYINKALEVDAENPSAKVSYKYIKLGMAGQLAKRQEIDSAVALLQSNFEDFPQDRDTQLNLIAIYLPNKSFEEAAKIYSGFNKNSNDSITGKIGLALVAHLQEEEQQALQQATEAYTLSKQKKTDSLVRLQAAERYVQALVWNAKYAEANQTIKALDSTYTDHKTLLALKAMLGMYTGDFKASVKNYQQILAQDSTSFDGNLGIANAYRASDNPLQAYAFAQKTLDYYEGQKDALGLIKTLDLSYAPELGARASLTKDNGENQAYSYGFNAALPFSTAFKIGAQYGYRITRNGISGEEATAYELGANLEYRIMPGLNFKANAGLIKASTNENEYTDTQGGISLQAKPFKRQQAEFGYRRALQNFNAALLQEKIALNDYFLNYNWGITTRLGWYTSMIYTAQSDENNRKLLFTSLYYSLTRKPALKMGFNYQYLSYKDQVNALYFSPSKYQAAELFADLLLKPAENLTIHTVAAGGRQFVEDQEATSIFRAEVNVRYSFSNQFDLGLYAQYSNIASAVASGFEFGEVGLSLRWQPFAKPLFK</sequence>
<dbReference type="SMART" id="SM00028">
    <property type="entry name" value="TPR"/>
    <property type="match status" value="4"/>
</dbReference>
<proteinExistence type="predicted"/>
<dbReference type="Gene3D" id="1.25.40.10">
    <property type="entry name" value="Tetratricopeptide repeat domain"/>
    <property type="match status" value="2"/>
</dbReference>
<evidence type="ECO:0000256" key="2">
    <source>
        <dbReference type="ARBA" id="ARBA00022803"/>
    </source>
</evidence>
<dbReference type="PANTHER" id="PTHR45586">
    <property type="entry name" value="TPR REPEAT-CONTAINING PROTEIN PA4667"/>
    <property type="match status" value="1"/>
</dbReference>
<keyword evidence="3" id="KW-0732">Signal</keyword>
<dbReference type="Pfam" id="PF14559">
    <property type="entry name" value="TPR_19"/>
    <property type="match status" value="1"/>
</dbReference>
<dbReference type="eggNOG" id="COG0457">
    <property type="taxonomic scope" value="Bacteria"/>
</dbReference>
<accession>A3XMY4</accession>
<dbReference type="HOGENOM" id="CLU_408110_0_0_10"/>
<dbReference type="Proteomes" id="UP000001601">
    <property type="component" value="Unassembled WGS sequence"/>
</dbReference>
<dbReference type="Pfam" id="PF13432">
    <property type="entry name" value="TPR_16"/>
    <property type="match status" value="1"/>
</dbReference>
<dbReference type="STRING" id="398720.MED217_06791"/>
<protein>
    <submittedName>
        <fullName evidence="4">Uncharacterized protein</fullName>
    </submittedName>
</protein>
<dbReference type="InterPro" id="IPR019734">
    <property type="entry name" value="TPR_rpt"/>
</dbReference>
<dbReference type="SUPFAM" id="SSF56935">
    <property type="entry name" value="Porins"/>
    <property type="match status" value="1"/>
</dbReference>
<comment type="caution">
    <text evidence="4">The sequence shown here is derived from an EMBL/GenBank/DDBJ whole genome shotgun (WGS) entry which is preliminary data.</text>
</comment>
<dbReference type="SUPFAM" id="SSF48452">
    <property type="entry name" value="TPR-like"/>
    <property type="match status" value="1"/>
</dbReference>
<dbReference type="PANTHER" id="PTHR45586:SF1">
    <property type="entry name" value="LIPOPOLYSACCHARIDE ASSEMBLY PROTEIN B"/>
    <property type="match status" value="1"/>
</dbReference>
<dbReference type="EMBL" id="AANC01000005">
    <property type="protein sequence ID" value="EAQ49090.1"/>
    <property type="molecule type" value="Genomic_DNA"/>
</dbReference>
<feature type="chain" id="PRO_5002662587" evidence="3">
    <location>
        <begin position="20"/>
        <end position="681"/>
    </location>
</feature>
<keyword evidence="1" id="KW-0677">Repeat</keyword>
<evidence type="ECO:0000313" key="4">
    <source>
        <dbReference type="EMBL" id="EAQ49090.1"/>
    </source>
</evidence>
<dbReference type="InterPro" id="IPR051012">
    <property type="entry name" value="CellSynth/LPSAsmb/PSIAsmb"/>
</dbReference>
<evidence type="ECO:0000256" key="3">
    <source>
        <dbReference type="SAM" id="SignalP"/>
    </source>
</evidence>
<keyword evidence="5" id="KW-1185">Reference proteome</keyword>
<dbReference type="InterPro" id="IPR011990">
    <property type="entry name" value="TPR-like_helical_dom_sf"/>
</dbReference>
<gene>
    <name evidence="4" type="ORF">MED217_06791</name>
</gene>
<evidence type="ECO:0000313" key="5">
    <source>
        <dbReference type="Proteomes" id="UP000001601"/>
    </source>
</evidence>
<dbReference type="AlphaFoldDB" id="A3XMY4"/>